<dbReference type="KEGG" id="stri:C7M71_012685"/>
<evidence type="ECO:0000259" key="2">
    <source>
        <dbReference type="Pfam" id="PF04149"/>
    </source>
</evidence>
<sequence>MSQRDLSAATWVKSSYSDSDGGNCVEVAPGFTGIVPVRDSKDPHGPALVFSPEAFADFVSAVAAGEFPGA</sequence>
<dbReference type="InterPro" id="IPR007278">
    <property type="entry name" value="DUF397"/>
</dbReference>
<protein>
    <submittedName>
        <fullName evidence="3">DUF397 domain-containing protein</fullName>
    </submittedName>
</protein>
<dbReference type="AlphaFoldDB" id="A0A345SWR4"/>
<organism evidence="3 4">
    <name type="scientific">Peterkaempfera bronchialis</name>
    <dbReference type="NCBI Taxonomy" id="2126346"/>
    <lineage>
        <taxon>Bacteria</taxon>
        <taxon>Bacillati</taxon>
        <taxon>Actinomycetota</taxon>
        <taxon>Actinomycetes</taxon>
        <taxon>Kitasatosporales</taxon>
        <taxon>Streptomycetaceae</taxon>
        <taxon>Peterkaempfera</taxon>
    </lineage>
</organism>
<keyword evidence="4" id="KW-1185">Reference proteome</keyword>
<name>A0A345SWR4_9ACTN</name>
<accession>A0A345SWR4</accession>
<feature type="domain" description="DUF397" evidence="2">
    <location>
        <begin position="9"/>
        <end position="62"/>
    </location>
</feature>
<reference evidence="4" key="1">
    <citation type="submission" date="2018-07" db="EMBL/GenBank/DDBJ databases">
        <title>Streptacidiphilus bronchialis DSM 106435 chromosome.</title>
        <authorList>
            <person name="Batra D."/>
            <person name="Gulvik C.A."/>
        </authorList>
    </citation>
    <scope>NUCLEOTIDE SEQUENCE [LARGE SCALE GENOMIC DNA]</scope>
    <source>
        <strain evidence="4">DSM 106435</strain>
    </source>
</reference>
<proteinExistence type="predicted"/>
<evidence type="ECO:0000313" key="3">
    <source>
        <dbReference type="EMBL" id="AXI78169.1"/>
    </source>
</evidence>
<dbReference type="OrthoDB" id="4562195at2"/>
<evidence type="ECO:0000256" key="1">
    <source>
        <dbReference type="SAM" id="MobiDB-lite"/>
    </source>
</evidence>
<dbReference type="Proteomes" id="UP000249340">
    <property type="component" value="Chromosome"/>
</dbReference>
<dbReference type="EMBL" id="CP031264">
    <property type="protein sequence ID" value="AXI78169.1"/>
    <property type="molecule type" value="Genomic_DNA"/>
</dbReference>
<evidence type="ECO:0000313" key="4">
    <source>
        <dbReference type="Proteomes" id="UP000249340"/>
    </source>
</evidence>
<gene>
    <name evidence="3" type="ORF">C7M71_012685</name>
</gene>
<dbReference type="Pfam" id="PF04149">
    <property type="entry name" value="DUF397"/>
    <property type="match status" value="1"/>
</dbReference>
<feature type="region of interest" description="Disordered" evidence="1">
    <location>
        <begin position="1"/>
        <end position="20"/>
    </location>
</feature>